<sequence length="82" mass="8656">MPYAAPPPQAHPQPPRYPEASGGPGGHYRTPPGPTKPDPQSHAPLDQSYLDGVYYVPTGMGASPVATPPDYYHQHPAGGKRA</sequence>
<evidence type="ECO:0000256" key="1">
    <source>
        <dbReference type="SAM" id="MobiDB-lite"/>
    </source>
</evidence>
<name>A0A4Z2E7F9_9TELE</name>
<organism evidence="2 3">
    <name type="scientific">Liparis tanakae</name>
    <name type="common">Tanaka's snailfish</name>
    <dbReference type="NCBI Taxonomy" id="230148"/>
    <lineage>
        <taxon>Eukaryota</taxon>
        <taxon>Metazoa</taxon>
        <taxon>Chordata</taxon>
        <taxon>Craniata</taxon>
        <taxon>Vertebrata</taxon>
        <taxon>Euteleostomi</taxon>
        <taxon>Actinopterygii</taxon>
        <taxon>Neopterygii</taxon>
        <taxon>Teleostei</taxon>
        <taxon>Neoteleostei</taxon>
        <taxon>Acanthomorphata</taxon>
        <taxon>Eupercaria</taxon>
        <taxon>Perciformes</taxon>
        <taxon>Cottioidei</taxon>
        <taxon>Cottales</taxon>
        <taxon>Liparidae</taxon>
        <taxon>Liparis</taxon>
    </lineage>
</organism>
<dbReference type="OrthoDB" id="9933339at2759"/>
<feature type="region of interest" description="Disordered" evidence="1">
    <location>
        <begin position="1"/>
        <end position="82"/>
    </location>
</feature>
<keyword evidence="3" id="KW-1185">Reference proteome</keyword>
<evidence type="ECO:0000313" key="2">
    <source>
        <dbReference type="EMBL" id="TNN24748.1"/>
    </source>
</evidence>
<feature type="compositionally biased region" description="Pro residues" evidence="1">
    <location>
        <begin position="1"/>
        <end position="17"/>
    </location>
</feature>
<gene>
    <name evidence="2" type="ORF">EYF80_065126</name>
</gene>
<protein>
    <submittedName>
        <fullName evidence="2">Uncharacterized protein</fullName>
    </submittedName>
</protein>
<evidence type="ECO:0000313" key="3">
    <source>
        <dbReference type="Proteomes" id="UP000314294"/>
    </source>
</evidence>
<dbReference type="AlphaFoldDB" id="A0A4Z2E7F9"/>
<proteinExistence type="predicted"/>
<reference evidence="2 3" key="1">
    <citation type="submission" date="2019-03" db="EMBL/GenBank/DDBJ databases">
        <title>First draft genome of Liparis tanakae, snailfish: a comprehensive survey of snailfish specific genes.</title>
        <authorList>
            <person name="Kim W."/>
            <person name="Song I."/>
            <person name="Jeong J.-H."/>
            <person name="Kim D."/>
            <person name="Kim S."/>
            <person name="Ryu S."/>
            <person name="Song J.Y."/>
            <person name="Lee S.K."/>
        </authorList>
    </citation>
    <scope>NUCLEOTIDE SEQUENCE [LARGE SCALE GENOMIC DNA]</scope>
    <source>
        <tissue evidence="2">Muscle</tissue>
    </source>
</reference>
<accession>A0A4Z2E7F9</accession>
<dbReference type="EMBL" id="SRLO01014401">
    <property type="protein sequence ID" value="TNN24748.1"/>
    <property type="molecule type" value="Genomic_DNA"/>
</dbReference>
<dbReference type="Proteomes" id="UP000314294">
    <property type="component" value="Unassembled WGS sequence"/>
</dbReference>
<comment type="caution">
    <text evidence="2">The sequence shown here is derived from an EMBL/GenBank/DDBJ whole genome shotgun (WGS) entry which is preliminary data.</text>
</comment>